<gene>
    <name evidence="22" type="ORF">GE061_012015</name>
</gene>
<dbReference type="FunFam" id="1.10.287.70:FF:000010">
    <property type="entry name" value="Putative glutamate receptor ionotropic kainate 1"/>
    <property type="match status" value="1"/>
</dbReference>
<dbReference type="Pfam" id="PF01094">
    <property type="entry name" value="ANF_receptor"/>
    <property type="match status" value="1"/>
</dbReference>
<evidence type="ECO:0000256" key="3">
    <source>
        <dbReference type="ARBA" id="ARBA00022475"/>
    </source>
</evidence>
<dbReference type="Pfam" id="PF00060">
    <property type="entry name" value="Lig_chan"/>
    <property type="match status" value="1"/>
</dbReference>
<dbReference type="OrthoDB" id="5984008at2759"/>
<keyword evidence="23" id="KW-1185">Reference proteome</keyword>
<dbReference type="Proteomes" id="UP000466442">
    <property type="component" value="Unassembled WGS sequence"/>
</dbReference>
<evidence type="ECO:0000256" key="17">
    <source>
        <dbReference type="PIRSR" id="PIRSR601508-3"/>
    </source>
</evidence>
<evidence type="ECO:0000256" key="14">
    <source>
        <dbReference type="ARBA" id="ARBA00034104"/>
    </source>
</evidence>
<feature type="transmembrane region" description="Helical" evidence="19">
    <location>
        <begin position="48"/>
        <end position="69"/>
    </location>
</feature>
<feature type="domain" description="Ionotropic glutamate receptor C-terminal" evidence="20">
    <location>
        <begin position="529"/>
        <end position="901"/>
    </location>
</feature>
<keyword evidence="4 19" id="KW-0812">Transmembrane</keyword>
<feature type="binding site" evidence="15">
    <location>
        <position position="623"/>
    </location>
    <ligand>
        <name>L-glutamate</name>
        <dbReference type="ChEBI" id="CHEBI:29985"/>
    </ligand>
</feature>
<evidence type="ECO:0000256" key="7">
    <source>
        <dbReference type="ARBA" id="ARBA00023065"/>
    </source>
</evidence>
<dbReference type="SMART" id="SM00918">
    <property type="entry name" value="Lig_chan-Glu_bd"/>
    <property type="match status" value="1"/>
</dbReference>
<keyword evidence="11" id="KW-0628">Postsynaptic cell membrane</keyword>
<evidence type="ECO:0000259" key="20">
    <source>
        <dbReference type="SMART" id="SM00079"/>
    </source>
</evidence>
<feature type="region of interest" description="Disordered" evidence="18">
    <location>
        <begin position="975"/>
        <end position="1020"/>
    </location>
</feature>
<keyword evidence="8 19" id="KW-0472">Membrane</keyword>
<evidence type="ECO:0000256" key="19">
    <source>
        <dbReference type="SAM" id="Phobius"/>
    </source>
</evidence>
<dbReference type="Pfam" id="PF10613">
    <property type="entry name" value="Lig_chan-Glu_bd"/>
    <property type="match status" value="1"/>
</dbReference>
<dbReference type="SMART" id="SM00079">
    <property type="entry name" value="PBPe"/>
    <property type="match status" value="1"/>
</dbReference>
<dbReference type="FunFam" id="3.40.190.10:FF:000061">
    <property type="entry name" value="Glutamate receptor, ionotropic kainate"/>
    <property type="match status" value="1"/>
</dbReference>
<keyword evidence="7" id="KW-0406">Ion transport</keyword>
<keyword evidence="5 19" id="KW-1133">Transmembrane helix</keyword>
<feature type="site" description="Interaction with the cone snail toxin Con-ikot-ikot" evidence="16">
    <location>
        <position position="795"/>
    </location>
</feature>
<evidence type="ECO:0000256" key="16">
    <source>
        <dbReference type="PIRSR" id="PIRSR601508-2"/>
    </source>
</evidence>
<comment type="subcellular location">
    <subcellularLocation>
        <location evidence="14">Postsynaptic cell membrane</location>
        <topology evidence="14">Multi-pass membrane protein</topology>
    </subcellularLocation>
</comment>
<evidence type="ECO:0000256" key="1">
    <source>
        <dbReference type="ARBA" id="ARBA00008685"/>
    </source>
</evidence>
<feature type="binding site" evidence="15">
    <location>
        <position position="618"/>
    </location>
    <ligand>
        <name>L-glutamate</name>
        <dbReference type="ChEBI" id="CHEBI:29985"/>
    </ligand>
</feature>
<evidence type="ECO:0000256" key="11">
    <source>
        <dbReference type="ARBA" id="ARBA00023257"/>
    </source>
</evidence>
<organism evidence="22 23">
    <name type="scientific">Apolygus lucorum</name>
    <name type="common">Small green plant bug</name>
    <name type="synonym">Lygocoris lucorum</name>
    <dbReference type="NCBI Taxonomy" id="248454"/>
    <lineage>
        <taxon>Eukaryota</taxon>
        <taxon>Metazoa</taxon>
        <taxon>Ecdysozoa</taxon>
        <taxon>Arthropoda</taxon>
        <taxon>Hexapoda</taxon>
        <taxon>Insecta</taxon>
        <taxon>Pterygota</taxon>
        <taxon>Neoptera</taxon>
        <taxon>Paraneoptera</taxon>
        <taxon>Hemiptera</taxon>
        <taxon>Heteroptera</taxon>
        <taxon>Panheteroptera</taxon>
        <taxon>Cimicomorpha</taxon>
        <taxon>Miridae</taxon>
        <taxon>Mirini</taxon>
        <taxon>Apolygus</taxon>
    </lineage>
</organism>
<evidence type="ECO:0000256" key="15">
    <source>
        <dbReference type="PIRSR" id="PIRSR601508-1"/>
    </source>
</evidence>
<proteinExistence type="inferred from homology"/>
<dbReference type="Gene3D" id="1.10.287.70">
    <property type="match status" value="1"/>
</dbReference>
<dbReference type="InterPro" id="IPR001320">
    <property type="entry name" value="Iontro_rcpt_C"/>
</dbReference>
<dbReference type="GO" id="GO:0038023">
    <property type="term" value="F:signaling receptor activity"/>
    <property type="evidence" value="ECO:0007669"/>
    <property type="project" value="InterPro"/>
</dbReference>
<dbReference type="Gene3D" id="3.40.50.2300">
    <property type="match status" value="2"/>
</dbReference>
<dbReference type="PRINTS" id="PR00177">
    <property type="entry name" value="NMDARECEPTOR"/>
</dbReference>
<comment type="caution">
    <text evidence="22">The sequence shown here is derived from an EMBL/GenBank/DDBJ whole genome shotgun (WGS) entry which is preliminary data.</text>
</comment>
<feature type="transmembrane region" description="Helical" evidence="19">
    <location>
        <begin position="663"/>
        <end position="682"/>
    </location>
</feature>
<name>A0A8S9XRC0_APOLU</name>
<keyword evidence="9" id="KW-0675">Receptor</keyword>
<feature type="domain" description="Ionotropic glutamate receptor L-glutamate and glycine-binding" evidence="21">
    <location>
        <begin position="539"/>
        <end position="607"/>
    </location>
</feature>
<feature type="binding site" evidence="15">
    <location>
        <position position="789"/>
    </location>
    <ligand>
        <name>L-glutamate</name>
        <dbReference type="ChEBI" id="CHEBI:29985"/>
    </ligand>
</feature>
<feature type="binding site" evidence="15">
    <location>
        <position position="790"/>
    </location>
    <ligand>
        <name>L-glutamate</name>
        <dbReference type="ChEBI" id="CHEBI:29985"/>
    </ligand>
</feature>
<dbReference type="GO" id="GO:0015276">
    <property type="term" value="F:ligand-gated monoatomic ion channel activity"/>
    <property type="evidence" value="ECO:0007669"/>
    <property type="project" value="InterPro"/>
</dbReference>
<feature type="transmembrane region" description="Helical" evidence="19">
    <location>
        <begin position="927"/>
        <end position="951"/>
    </location>
</feature>
<keyword evidence="2" id="KW-0813">Transport</keyword>
<evidence type="ECO:0000256" key="12">
    <source>
        <dbReference type="ARBA" id="ARBA00023286"/>
    </source>
</evidence>
<dbReference type="AlphaFoldDB" id="A0A8S9XRC0"/>
<dbReference type="GO" id="GO:0045211">
    <property type="term" value="C:postsynaptic membrane"/>
    <property type="evidence" value="ECO:0007669"/>
    <property type="project" value="UniProtKB-SubCell"/>
</dbReference>
<evidence type="ECO:0000259" key="21">
    <source>
        <dbReference type="SMART" id="SM00918"/>
    </source>
</evidence>
<feature type="disulfide bond" evidence="17">
    <location>
        <begin position="850"/>
        <end position="908"/>
    </location>
</feature>
<keyword evidence="13" id="KW-0407">Ion channel</keyword>
<dbReference type="InterPro" id="IPR028082">
    <property type="entry name" value="Peripla_BP_I"/>
</dbReference>
<evidence type="ECO:0000256" key="9">
    <source>
        <dbReference type="ARBA" id="ARBA00023170"/>
    </source>
</evidence>
<sequence>MNWTIAWETPERTQVSRDSDSCVLLFQDDALKSTSAANELGLANVGGVFVVLMGGMGVACVIAVCEFVWKSRKVAVEERTNKKSLEGLREQKKILRIGAVFEEGDDWGRLAFKAAIKTVNQDDSVLPEIELVPQITNSVSRFAAFDVQDRVCRLVRTGVVGIVGPHSPITSNHVQSLCDTMEIPHLSARWDPQQRRSSCLVNLFPHPAVLAKASADIVRMCNWEGFTLLYDDFDALRRMGDLLKIADDKGYFISVRQLKGTRGNENNFRHVLQEVKHSEEKNLVIEVTREKLYDVLLQMQQVGLVGKDYNYIITSLDLHTIDLDGFKWSGTNITGVRFVDTESKSYREAMQLMMSIQKEEAEDDTGLYDEDEERMKRNVPGGLKPKGVSRNELNKRRTRRNNDSHGLEENIIPPVEALLIYDAVILAAQALHNLGLVEPKRIDCWMKMAWESGYSVINYMKISEIDGLSGRVKFDNEGFRTDFSLDIIELTQTGLHVKGNWSTYGGVSIEVSEPEKDFIESSDDLRNSTFVVIIALTHPYGMLKESSQSLVGNDRFEGYGIDLIHELSEMTGFNYTFRVQEDKSSGNPKTFPNGTRIWNGMIGEVLAGRADLAIADITITREREHDVDFTMPFMSLGISILYRQPRAAPPSLFSFLSPFSYEVWGYMLSAYLGVSFLLYIMARISPQEWTNPYPCIEEPAELENQFSLSNSLWFTIGSLMQQGSEIAPVAGSTRMVAAIWWFFTLIMVSSYTANLAAFLTIEQKVSVFDDVKELADQDVIQYGAKSGGSTANFFRDSHDPTYKKMWEFMSSHPDVMIDSNEGGVDRVDRTTDYAFLMESTSIEYETERRCNLYKVGNELDEKGYGIAMRQNSTYRNVLSRSVVKLQESGKLNELKKKWWKEKRGGGSCLESPPAGAEDLGLDNVGGVFVVLLGGCIFAIFLAFGELFFGIYMMEHKESFKEECKKELKFIMQCHGTSKPSRMPPVSNSTSPSRSDRSKSRSTSRSRTSNVRTPNFSLQFP</sequence>
<keyword evidence="3" id="KW-1003">Cell membrane</keyword>
<feature type="compositionally biased region" description="Low complexity" evidence="18">
    <location>
        <begin position="1000"/>
        <end position="1013"/>
    </location>
</feature>
<evidence type="ECO:0000256" key="8">
    <source>
        <dbReference type="ARBA" id="ARBA00023136"/>
    </source>
</evidence>
<evidence type="ECO:0000256" key="2">
    <source>
        <dbReference type="ARBA" id="ARBA00022448"/>
    </source>
</evidence>
<dbReference type="FunFam" id="3.40.190.10:FF:000178">
    <property type="entry name" value="Glutamate receptor subunit"/>
    <property type="match status" value="1"/>
</dbReference>
<evidence type="ECO:0000256" key="6">
    <source>
        <dbReference type="ARBA" id="ARBA00023018"/>
    </source>
</evidence>
<evidence type="ECO:0000256" key="13">
    <source>
        <dbReference type="ARBA" id="ARBA00023303"/>
    </source>
</evidence>
<feature type="compositionally biased region" description="Low complexity" evidence="18">
    <location>
        <begin position="983"/>
        <end position="992"/>
    </location>
</feature>
<keyword evidence="10" id="KW-0325">Glycoprotein</keyword>
<keyword evidence="6" id="KW-0770">Synapse</keyword>
<dbReference type="SUPFAM" id="SSF53850">
    <property type="entry name" value="Periplasmic binding protein-like II"/>
    <property type="match status" value="1"/>
</dbReference>
<dbReference type="PANTHER" id="PTHR18966">
    <property type="entry name" value="IONOTROPIC GLUTAMATE RECEPTOR"/>
    <property type="match status" value="1"/>
</dbReference>
<feature type="transmembrane region" description="Helical" evidence="19">
    <location>
        <begin position="738"/>
        <end position="761"/>
    </location>
</feature>
<dbReference type="InterPro" id="IPR001828">
    <property type="entry name" value="ANF_lig-bd_rcpt"/>
</dbReference>
<evidence type="ECO:0000313" key="22">
    <source>
        <dbReference type="EMBL" id="KAF6211503.1"/>
    </source>
</evidence>
<feature type="binding site" evidence="15">
    <location>
        <position position="838"/>
    </location>
    <ligand>
        <name>L-glutamate</name>
        <dbReference type="ChEBI" id="CHEBI:29985"/>
    </ligand>
</feature>
<dbReference type="InterPro" id="IPR001508">
    <property type="entry name" value="Iono_Glu_rcpt_met"/>
</dbReference>
<protein>
    <submittedName>
        <fullName evidence="22">Uncharacterized protein</fullName>
    </submittedName>
</protein>
<dbReference type="InterPro" id="IPR015683">
    <property type="entry name" value="Ionotropic_Glu_rcpt"/>
</dbReference>
<accession>A0A8S9XRC0</accession>
<evidence type="ECO:0000256" key="10">
    <source>
        <dbReference type="ARBA" id="ARBA00023180"/>
    </source>
</evidence>
<keyword evidence="17" id="KW-1015">Disulfide bond</keyword>
<evidence type="ECO:0000256" key="18">
    <source>
        <dbReference type="SAM" id="MobiDB-lite"/>
    </source>
</evidence>
<keyword evidence="12" id="KW-1071">Ligand-gated ion channel</keyword>
<dbReference type="CDD" id="cd06382">
    <property type="entry name" value="PBP1_iGluR_Kainate"/>
    <property type="match status" value="1"/>
</dbReference>
<evidence type="ECO:0000256" key="4">
    <source>
        <dbReference type="ARBA" id="ARBA00022692"/>
    </source>
</evidence>
<dbReference type="Gene3D" id="3.40.190.10">
    <property type="entry name" value="Periplasmic binding protein-like II"/>
    <property type="match status" value="2"/>
</dbReference>
<evidence type="ECO:0000313" key="23">
    <source>
        <dbReference type="Proteomes" id="UP000466442"/>
    </source>
</evidence>
<reference evidence="22" key="1">
    <citation type="journal article" date="2021" name="Mol. Ecol. Resour.">
        <title>Apolygus lucorum genome provides insights into omnivorousness and mesophyll feeding.</title>
        <authorList>
            <person name="Liu Y."/>
            <person name="Liu H."/>
            <person name="Wang H."/>
            <person name="Huang T."/>
            <person name="Liu B."/>
            <person name="Yang B."/>
            <person name="Yin L."/>
            <person name="Li B."/>
            <person name="Zhang Y."/>
            <person name="Zhang S."/>
            <person name="Jiang F."/>
            <person name="Zhang X."/>
            <person name="Ren Y."/>
            <person name="Wang B."/>
            <person name="Wang S."/>
            <person name="Lu Y."/>
            <person name="Wu K."/>
            <person name="Fan W."/>
            <person name="Wang G."/>
        </authorList>
    </citation>
    <scope>NUCLEOTIDE SEQUENCE</scope>
    <source>
        <strain evidence="22">12Hb</strain>
    </source>
</reference>
<dbReference type="EMBL" id="WIXP02000004">
    <property type="protein sequence ID" value="KAF6211503.1"/>
    <property type="molecule type" value="Genomic_DNA"/>
</dbReference>
<feature type="site" description="Interaction with the cone snail toxin Con-ikot-ikot" evidence="16">
    <location>
        <position position="884"/>
    </location>
</feature>
<dbReference type="SUPFAM" id="SSF53822">
    <property type="entry name" value="Periplasmic binding protein-like I"/>
    <property type="match status" value="1"/>
</dbReference>
<comment type="similarity">
    <text evidence="1">Belongs to the glutamate-gated ion channel (TC 1.A.10.1) family.</text>
</comment>
<evidence type="ECO:0000256" key="5">
    <source>
        <dbReference type="ARBA" id="ARBA00022989"/>
    </source>
</evidence>
<dbReference type="InterPro" id="IPR019594">
    <property type="entry name" value="Glu/Gly-bd"/>
</dbReference>